<protein>
    <submittedName>
        <fullName evidence="3">SET domain-containing protein 4</fullName>
    </submittedName>
</protein>
<dbReference type="SUPFAM" id="SSF82199">
    <property type="entry name" value="SET domain"/>
    <property type="match status" value="1"/>
</dbReference>
<evidence type="ECO:0000259" key="1">
    <source>
        <dbReference type="PROSITE" id="PS50280"/>
    </source>
</evidence>
<dbReference type="PANTHER" id="PTHR13271:SF151">
    <property type="entry name" value="SET DOMAIN-CONTAINING PROTEIN 4"/>
    <property type="match status" value="1"/>
</dbReference>
<dbReference type="AlphaFoldDB" id="A0A6P8ZIM8"/>
<dbReference type="FunCoup" id="A0A6P8ZIM8">
    <property type="interactions" value="395"/>
</dbReference>
<accession>A0A6P8ZIM8</accession>
<dbReference type="InterPro" id="IPR050600">
    <property type="entry name" value="SETD3_SETD6_MTase"/>
</dbReference>
<gene>
    <name evidence="3" type="primary">LOC117640945</name>
</gene>
<dbReference type="OrthoDB" id="341421at2759"/>
<dbReference type="InParanoid" id="A0A6P8ZIM8"/>
<evidence type="ECO:0000313" key="2">
    <source>
        <dbReference type="Proteomes" id="UP000515158"/>
    </source>
</evidence>
<dbReference type="GO" id="GO:0016279">
    <property type="term" value="F:protein-lysine N-methyltransferase activity"/>
    <property type="evidence" value="ECO:0007669"/>
    <property type="project" value="InterPro"/>
</dbReference>
<dbReference type="PROSITE" id="PS50280">
    <property type="entry name" value="SET"/>
    <property type="match status" value="1"/>
</dbReference>
<dbReference type="GeneID" id="117640945"/>
<evidence type="ECO:0000313" key="3">
    <source>
        <dbReference type="RefSeq" id="XP_034233879.1"/>
    </source>
</evidence>
<proteinExistence type="predicted"/>
<organism evidence="3">
    <name type="scientific">Thrips palmi</name>
    <name type="common">Melon thrips</name>
    <dbReference type="NCBI Taxonomy" id="161013"/>
    <lineage>
        <taxon>Eukaryota</taxon>
        <taxon>Metazoa</taxon>
        <taxon>Ecdysozoa</taxon>
        <taxon>Arthropoda</taxon>
        <taxon>Hexapoda</taxon>
        <taxon>Insecta</taxon>
        <taxon>Pterygota</taxon>
        <taxon>Neoptera</taxon>
        <taxon>Paraneoptera</taxon>
        <taxon>Thysanoptera</taxon>
        <taxon>Terebrantia</taxon>
        <taxon>Thripoidea</taxon>
        <taxon>Thripidae</taxon>
        <taxon>Thrips</taxon>
    </lineage>
</organism>
<dbReference type="RefSeq" id="XP_034233879.1">
    <property type="nucleotide sequence ID" value="XM_034377988.1"/>
</dbReference>
<dbReference type="KEGG" id="tpal:117640945"/>
<dbReference type="PANTHER" id="PTHR13271">
    <property type="entry name" value="UNCHARACTERIZED PUTATIVE METHYLTRANSFERASE"/>
    <property type="match status" value="1"/>
</dbReference>
<dbReference type="Pfam" id="PF00856">
    <property type="entry name" value="SET"/>
    <property type="match status" value="1"/>
</dbReference>
<feature type="domain" description="SET" evidence="1">
    <location>
        <begin position="40"/>
        <end position="273"/>
    </location>
</feature>
<reference evidence="3" key="1">
    <citation type="submission" date="2025-08" db="UniProtKB">
        <authorList>
            <consortium name="RefSeq"/>
        </authorList>
    </citation>
    <scope>IDENTIFICATION</scope>
    <source>
        <tissue evidence="3">Total insect</tissue>
    </source>
</reference>
<dbReference type="CDD" id="cd19177">
    <property type="entry name" value="SET_SETD4"/>
    <property type="match status" value="1"/>
</dbReference>
<dbReference type="InterPro" id="IPR044429">
    <property type="entry name" value="SETD4_SET"/>
</dbReference>
<name>A0A6P8ZIM8_THRPL</name>
<keyword evidence="2" id="KW-1185">Reference proteome</keyword>
<dbReference type="InterPro" id="IPR046341">
    <property type="entry name" value="SET_dom_sf"/>
</dbReference>
<dbReference type="InterPro" id="IPR001214">
    <property type="entry name" value="SET_dom"/>
</dbReference>
<dbReference type="Gene3D" id="3.90.1410.10">
    <property type="entry name" value="set domain protein methyltransferase, domain 1"/>
    <property type="match status" value="1"/>
</dbReference>
<sequence length="455" mass="51571">MGRTFRCRSRKKCRPVNLSSDPSFVQLTRWMSKNGWSQLCSLRLAKFVDTGRGLMALNNVSKGDVIVSIPKHLLITTATVSTSSFGQILSSCKGAKNCNFLCQELLVWFLVWERHLGNDSSWSEYVSTLPSSFSTPITLDECHFNSFPWFLQEQAAGMLELVQNCFSHLMAMIDSIRCSHCQQLAADIFKWDDFLWGWCCVNTRAVFIEPESVPSHSIPIKDRNCLALAPYLDMFNHSDNAKVKVGLNISNGCYEITTLQPFSKFKEVFINYGPHSNSKLFLEYGFILPSTIHDIVPLKFSHLIDAFKLVGKRIEYEYEKTKFCQNHELITQLYVSRSGLSWNCLTLLKILLSNCHQTKTWEQISFMGDKSSSGDIDFEKAKRATLEILEKDIINSQNLVFGKCSGACCTAVNNCNGTLNLFLALLKNFRSIIKISKGVVRRVSFFDLSSCDNIC</sequence>
<dbReference type="Proteomes" id="UP000515158">
    <property type="component" value="Unplaced"/>
</dbReference>